<dbReference type="Pfam" id="PF01943">
    <property type="entry name" value="Polysacc_synt"/>
    <property type="match status" value="1"/>
</dbReference>
<dbReference type="RefSeq" id="WP_284351903.1">
    <property type="nucleotide sequence ID" value="NZ_BRXS01000006.1"/>
</dbReference>
<feature type="transmembrane region" description="Helical" evidence="6">
    <location>
        <begin position="395"/>
        <end position="419"/>
    </location>
</feature>
<sequence length="514" mass="54579">MPTSQLRPERLASGRLLVRNVGLNALGWLLPVVLALGAIPVLVHALGTERFGVLSLAWTMVGYFSLFDLGLGRALTQLVSERLGREAHDELPALTWTALWLMAPLGIAGGLAIALLAPWLVTGVLKIPAALQAESVRAFQILGLAIPFTVSTAGFRGILEATQDFARVNALRVPLALLTFLGPLAVLPWSATLPATVGVLALGRALLWWAHVVQCRRAFPPVRHVVAPHRAMVRPLLAVGGWMTVSNVVSPLMYSLDRFAVSAVLSIAAVTYYATAYEAVTRLWIVTSVLLPVLFPALAVAVQRDRAQAALLLDRGGRAGLLAVFPAALAIIALAPEWLGVWLGADFARHAAPLAQGLAVAVFINIAGQIAYTLLQATGRADVTGKLHLVELVPYLGALWALLHGLGAVGVVVAWGARVAFDTAALLWMGGRVVPEARVVLRRLAVLTLVGTPLLLLPAFLPTRALRVAYAVAALVAFAVVVWTRLVAPDERALVQAMMRARVRRGAPAVTDAA</sequence>
<evidence type="ECO:0000256" key="2">
    <source>
        <dbReference type="ARBA" id="ARBA00022475"/>
    </source>
</evidence>
<feature type="transmembrane region" description="Helical" evidence="6">
    <location>
        <begin position="51"/>
        <end position="72"/>
    </location>
</feature>
<evidence type="ECO:0000256" key="4">
    <source>
        <dbReference type="ARBA" id="ARBA00022989"/>
    </source>
</evidence>
<evidence type="ECO:0000313" key="7">
    <source>
        <dbReference type="EMBL" id="GLC27464.1"/>
    </source>
</evidence>
<protein>
    <submittedName>
        <fullName evidence="7">O-antigen transporter</fullName>
    </submittedName>
</protein>
<proteinExistence type="predicted"/>
<feature type="transmembrane region" description="Helical" evidence="6">
    <location>
        <begin position="195"/>
        <end position="213"/>
    </location>
</feature>
<feature type="transmembrane region" description="Helical" evidence="6">
    <location>
        <begin position="233"/>
        <end position="253"/>
    </location>
</feature>
<gene>
    <name evidence="7" type="primary">rfbE</name>
    <name evidence="7" type="ORF">rosag_39770</name>
</gene>
<dbReference type="InterPro" id="IPR002797">
    <property type="entry name" value="Polysacc_synth"/>
</dbReference>
<feature type="transmembrane region" description="Helical" evidence="6">
    <location>
        <begin position="440"/>
        <end position="461"/>
    </location>
</feature>
<feature type="transmembrane region" description="Helical" evidence="6">
    <location>
        <begin position="322"/>
        <end position="345"/>
    </location>
</feature>
<keyword evidence="3 6" id="KW-0812">Transmembrane</keyword>
<evidence type="ECO:0000313" key="8">
    <source>
        <dbReference type="Proteomes" id="UP001161325"/>
    </source>
</evidence>
<organism evidence="7 8">
    <name type="scientific">Roseisolibacter agri</name>
    <dbReference type="NCBI Taxonomy" id="2014610"/>
    <lineage>
        <taxon>Bacteria</taxon>
        <taxon>Pseudomonadati</taxon>
        <taxon>Gemmatimonadota</taxon>
        <taxon>Gemmatimonadia</taxon>
        <taxon>Gemmatimonadales</taxon>
        <taxon>Gemmatimonadaceae</taxon>
        <taxon>Roseisolibacter</taxon>
    </lineage>
</organism>
<keyword evidence="4 6" id="KW-1133">Transmembrane helix</keyword>
<evidence type="ECO:0000256" key="6">
    <source>
        <dbReference type="SAM" id="Phobius"/>
    </source>
</evidence>
<comment type="subcellular location">
    <subcellularLocation>
        <location evidence="1">Cell membrane</location>
        <topology evidence="1">Multi-pass membrane protein</topology>
    </subcellularLocation>
</comment>
<comment type="caution">
    <text evidence="7">The sequence shown here is derived from an EMBL/GenBank/DDBJ whole genome shotgun (WGS) entry which is preliminary data.</text>
</comment>
<dbReference type="PANTHER" id="PTHR30250:SF26">
    <property type="entry name" value="PSMA PROTEIN"/>
    <property type="match status" value="1"/>
</dbReference>
<feature type="transmembrane region" description="Helical" evidence="6">
    <location>
        <begin position="93"/>
        <end position="121"/>
    </location>
</feature>
<keyword evidence="5 6" id="KW-0472">Membrane</keyword>
<keyword evidence="8" id="KW-1185">Reference proteome</keyword>
<evidence type="ECO:0000256" key="5">
    <source>
        <dbReference type="ARBA" id="ARBA00023136"/>
    </source>
</evidence>
<feature type="transmembrane region" description="Helical" evidence="6">
    <location>
        <begin position="21"/>
        <end position="45"/>
    </location>
</feature>
<dbReference type="AlphaFoldDB" id="A0AA37VFU9"/>
<dbReference type="EMBL" id="BRXS01000006">
    <property type="protein sequence ID" value="GLC27464.1"/>
    <property type="molecule type" value="Genomic_DNA"/>
</dbReference>
<feature type="transmembrane region" description="Helical" evidence="6">
    <location>
        <begin position="259"/>
        <end position="276"/>
    </location>
</feature>
<accession>A0AA37VFU9</accession>
<name>A0AA37VFU9_9BACT</name>
<keyword evidence="2" id="KW-1003">Cell membrane</keyword>
<evidence type="ECO:0000256" key="3">
    <source>
        <dbReference type="ARBA" id="ARBA00022692"/>
    </source>
</evidence>
<feature type="transmembrane region" description="Helical" evidence="6">
    <location>
        <begin position="171"/>
        <end position="189"/>
    </location>
</feature>
<evidence type="ECO:0000256" key="1">
    <source>
        <dbReference type="ARBA" id="ARBA00004651"/>
    </source>
</evidence>
<feature type="transmembrane region" description="Helical" evidence="6">
    <location>
        <begin position="467"/>
        <end position="488"/>
    </location>
</feature>
<feature type="transmembrane region" description="Helical" evidence="6">
    <location>
        <begin position="357"/>
        <end position="375"/>
    </location>
</feature>
<dbReference type="Proteomes" id="UP001161325">
    <property type="component" value="Unassembled WGS sequence"/>
</dbReference>
<dbReference type="InterPro" id="IPR050833">
    <property type="entry name" value="Poly_Biosynth_Transport"/>
</dbReference>
<reference evidence="7" key="1">
    <citation type="submission" date="2022-08" db="EMBL/GenBank/DDBJ databases">
        <title>Draft genome sequencing of Roseisolibacter agri AW1220.</title>
        <authorList>
            <person name="Tobiishi Y."/>
            <person name="Tonouchi A."/>
        </authorList>
    </citation>
    <scope>NUCLEOTIDE SEQUENCE</scope>
    <source>
        <strain evidence="7">AW1220</strain>
    </source>
</reference>
<feature type="transmembrane region" description="Helical" evidence="6">
    <location>
        <begin position="141"/>
        <end position="159"/>
    </location>
</feature>
<dbReference type="GO" id="GO:0005886">
    <property type="term" value="C:plasma membrane"/>
    <property type="evidence" value="ECO:0007669"/>
    <property type="project" value="UniProtKB-SubCell"/>
</dbReference>
<dbReference type="CDD" id="cd13128">
    <property type="entry name" value="MATE_Wzx_like"/>
    <property type="match status" value="1"/>
</dbReference>
<dbReference type="PANTHER" id="PTHR30250">
    <property type="entry name" value="PST FAMILY PREDICTED COLANIC ACID TRANSPORTER"/>
    <property type="match status" value="1"/>
</dbReference>
<feature type="transmembrane region" description="Helical" evidence="6">
    <location>
        <begin position="283"/>
        <end position="302"/>
    </location>
</feature>